<dbReference type="EMBL" id="PYAA01000005">
    <property type="protein sequence ID" value="RAO05149.1"/>
    <property type="molecule type" value="Genomic_DNA"/>
</dbReference>
<name>A0A328NCV1_9ACTN</name>
<dbReference type="Gene3D" id="2.120.10.30">
    <property type="entry name" value="TolB, C-terminal domain"/>
    <property type="match status" value="1"/>
</dbReference>
<feature type="compositionally biased region" description="Low complexity" evidence="1">
    <location>
        <begin position="251"/>
        <end position="268"/>
    </location>
</feature>
<accession>A0A328NCV1</accession>
<feature type="region of interest" description="Disordered" evidence="1">
    <location>
        <begin position="245"/>
        <end position="268"/>
    </location>
</feature>
<keyword evidence="2" id="KW-0732">Signal</keyword>
<evidence type="ECO:0000256" key="2">
    <source>
        <dbReference type="SAM" id="SignalP"/>
    </source>
</evidence>
<dbReference type="SUPFAM" id="SSF50969">
    <property type="entry name" value="YVTN repeat-like/Quinoprotein amine dehydrogenase"/>
    <property type="match status" value="1"/>
</dbReference>
<feature type="signal peptide" evidence="2">
    <location>
        <begin position="1"/>
        <end position="26"/>
    </location>
</feature>
<comment type="caution">
    <text evidence="3">The sequence shown here is derived from an EMBL/GenBank/DDBJ whole genome shotgun (WGS) entry which is preliminary data.</text>
</comment>
<feature type="region of interest" description="Disordered" evidence="1">
    <location>
        <begin position="379"/>
        <end position="404"/>
    </location>
</feature>
<feature type="compositionally biased region" description="Polar residues" evidence="1">
    <location>
        <begin position="379"/>
        <end position="388"/>
    </location>
</feature>
<dbReference type="RefSeq" id="WP_146758761.1">
    <property type="nucleotide sequence ID" value="NZ_PYAA01000005.1"/>
</dbReference>
<gene>
    <name evidence="3" type="ORF">LAH08_01156</name>
</gene>
<evidence type="ECO:0000313" key="4">
    <source>
        <dbReference type="Proteomes" id="UP000248966"/>
    </source>
</evidence>
<dbReference type="InterPro" id="IPR011044">
    <property type="entry name" value="Quino_amine_DH_bsu"/>
</dbReference>
<dbReference type="AlphaFoldDB" id="A0A328NCV1"/>
<proteinExistence type="predicted"/>
<evidence type="ECO:0000256" key="1">
    <source>
        <dbReference type="SAM" id="MobiDB-lite"/>
    </source>
</evidence>
<evidence type="ECO:0000313" key="3">
    <source>
        <dbReference type="EMBL" id="RAO05149.1"/>
    </source>
</evidence>
<sequence length="404" mass="42861">MKPLPRARIGSRAFALVAALAAALLAACTPNDPPAASSPPATAEAPPATRVTAPPLADFCPVAMPPSWQDAIRDSRLPQDPGEKWAALTPAPDGRSAFATVQRGGSMTLVWQEEDGRRREVATMPDMFTFPLWGVFDGRWLVYARSSLMRAAPHGGGGSELFAWDAESGAAPRQLLGTADFLHRPPLRDGKLAVTKVLGKNRNELTLHDLAAGTVRTVAAGPVAGVGFHGADLLWFDRATGHLNAVGPDGEAGSAPQPSPGPGTTVDVTTDGQTTAWVSRDERTLTVWRPDWAAPVRVFRVTPPPAPAAATSLPPGTRPPTVDPFHKVATPRAVGDLVIFQYHLGWYVADLRTGSYVRLTADHAHAVVLGEALLVDPDNNSDPAQQHAYSLLRPDRLPSLPPCP</sequence>
<organism evidence="3 4">
    <name type="scientific">Micromonospora noduli</name>
    <dbReference type="NCBI Taxonomy" id="709876"/>
    <lineage>
        <taxon>Bacteria</taxon>
        <taxon>Bacillati</taxon>
        <taxon>Actinomycetota</taxon>
        <taxon>Actinomycetes</taxon>
        <taxon>Micromonosporales</taxon>
        <taxon>Micromonosporaceae</taxon>
        <taxon>Micromonospora</taxon>
    </lineage>
</organism>
<dbReference type="PROSITE" id="PS51257">
    <property type="entry name" value="PROKAR_LIPOPROTEIN"/>
    <property type="match status" value="1"/>
</dbReference>
<reference evidence="3 4" key="1">
    <citation type="submission" date="2018-03" db="EMBL/GenBank/DDBJ databases">
        <title>Defining the species Micromonospora saelicesensis and Micromonospora noduli under the framework of genomics.</title>
        <authorList>
            <person name="Riesco R."/>
            <person name="Trujillo M.E."/>
        </authorList>
    </citation>
    <scope>NUCLEOTIDE SEQUENCE [LARGE SCALE GENOMIC DNA]</scope>
    <source>
        <strain evidence="3 4">LAH08</strain>
    </source>
</reference>
<protein>
    <submittedName>
        <fullName evidence="3">Uncharacterized protein</fullName>
    </submittedName>
</protein>
<dbReference type="InterPro" id="IPR011042">
    <property type="entry name" value="6-blade_b-propeller_TolB-like"/>
</dbReference>
<feature type="chain" id="PRO_5038574178" evidence="2">
    <location>
        <begin position="27"/>
        <end position="404"/>
    </location>
</feature>
<dbReference type="Proteomes" id="UP000248966">
    <property type="component" value="Unassembled WGS sequence"/>
</dbReference>